<evidence type="ECO:0000313" key="5">
    <source>
        <dbReference type="Proteomes" id="UP001431209"/>
    </source>
</evidence>
<feature type="repeat" description="ANK" evidence="3">
    <location>
        <begin position="300"/>
        <end position="324"/>
    </location>
</feature>
<dbReference type="InterPro" id="IPR036770">
    <property type="entry name" value="Ankyrin_rpt-contain_sf"/>
</dbReference>
<sequence>MYQSQDDQEAEIQHTTPHIRFMQQSDIWFEIAPFYNRPTPCIVNTPKFNLLTPDKEELSTYVYGSHIEKDKFYSPTFMHLILLQKNMHEVVRAEIKRLLNNGINIINDFIKSGCTGLVEMALQMKEVNNAHLERAVFYAAIYLRVDLVKLLLLDGRSDPSIHSDLPLRMVCDIQATQGQESDVIQIVELLLNDNRVDPTSMNNQAFMCILLAPSVNFEVVKLLLKHERVCPALLKTAFKAYERKVPPNSDLIKVVELLLLDPRVDPSFNNNECIRWACAKNQPEIVKMLLQDKRVDPTSGGNSAIGLASEKGHVDVVKLLLDDGRVNPADNNGYAIQRAIDEGHVDIFHLLLQSTSTQRV</sequence>
<dbReference type="PROSITE" id="PS50297">
    <property type="entry name" value="ANK_REP_REGION"/>
    <property type="match status" value="1"/>
</dbReference>
<accession>A0AAW2ZN25</accession>
<dbReference type="Pfam" id="PF12796">
    <property type="entry name" value="Ank_2"/>
    <property type="match status" value="1"/>
</dbReference>
<dbReference type="Gene3D" id="1.25.40.20">
    <property type="entry name" value="Ankyrin repeat-containing domain"/>
    <property type="match status" value="2"/>
</dbReference>
<reference evidence="4 5" key="1">
    <citation type="submission" date="2024-03" db="EMBL/GenBank/DDBJ databases">
        <title>The Acrasis kona genome and developmental transcriptomes reveal deep origins of eukaryotic multicellular pathways.</title>
        <authorList>
            <person name="Sheikh S."/>
            <person name="Fu C.-J."/>
            <person name="Brown M.W."/>
            <person name="Baldauf S.L."/>
        </authorList>
    </citation>
    <scope>NUCLEOTIDE SEQUENCE [LARGE SCALE GENOMIC DNA]</scope>
    <source>
        <strain evidence="4 5">ATCC MYA-3509</strain>
    </source>
</reference>
<gene>
    <name evidence="4" type="ORF">AKO1_009700</name>
</gene>
<dbReference type="Proteomes" id="UP001431209">
    <property type="component" value="Unassembled WGS sequence"/>
</dbReference>
<keyword evidence="2 3" id="KW-0040">ANK repeat</keyword>
<evidence type="ECO:0000256" key="3">
    <source>
        <dbReference type="PROSITE-ProRule" id="PRU00023"/>
    </source>
</evidence>
<proteinExistence type="predicted"/>
<dbReference type="SMART" id="SM00248">
    <property type="entry name" value="ANK"/>
    <property type="match status" value="5"/>
</dbReference>
<evidence type="ECO:0000256" key="1">
    <source>
        <dbReference type="ARBA" id="ARBA00022737"/>
    </source>
</evidence>
<comment type="caution">
    <text evidence="4">The sequence shown here is derived from an EMBL/GenBank/DDBJ whole genome shotgun (WGS) entry which is preliminary data.</text>
</comment>
<dbReference type="SUPFAM" id="SSF48403">
    <property type="entry name" value="Ankyrin repeat"/>
    <property type="match status" value="1"/>
</dbReference>
<evidence type="ECO:0000313" key="4">
    <source>
        <dbReference type="EMBL" id="KAL0490677.1"/>
    </source>
</evidence>
<dbReference type="AlphaFoldDB" id="A0AAW2ZN25"/>
<evidence type="ECO:0000256" key="2">
    <source>
        <dbReference type="ARBA" id="ARBA00023043"/>
    </source>
</evidence>
<dbReference type="InterPro" id="IPR002110">
    <property type="entry name" value="Ankyrin_rpt"/>
</dbReference>
<dbReference type="PANTHER" id="PTHR24198">
    <property type="entry name" value="ANKYRIN REPEAT AND PROTEIN KINASE DOMAIN-CONTAINING PROTEIN"/>
    <property type="match status" value="1"/>
</dbReference>
<keyword evidence="1" id="KW-0677">Repeat</keyword>
<dbReference type="PROSITE" id="PS50088">
    <property type="entry name" value="ANK_REPEAT"/>
    <property type="match status" value="1"/>
</dbReference>
<name>A0AAW2ZN25_9EUKA</name>
<keyword evidence="5" id="KW-1185">Reference proteome</keyword>
<protein>
    <submittedName>
        <fullName evidence="4">Ankyrin repeat-containing protein</fullName>
    </submittedName>
</protein>
<dbReference type="EMBL" id="JAOPGA020001709">
    <property type="protein sequence ID" value="KAL0490677.1"/>
    <property type="molecule type" value="Genomic_DNA"/>
</dbReference>
<organism evidence="4 5">
    <name type="scientific">Acrasis kona</name>
    <dbReference type="NCBI Taxonomy" id="1008807"/>
    <lineage>
        <taxon>Eukaryota</taxon>
        <taxon>Discoba</taxon>
        <taxon>Heterolobosea</taxon>
        <taxon>Tetramitia</taxon>
        <taxon>Eutetramitia</taxon>
        <taxon>Acrasidae</taxon>
        <taxon>Acrasis</taxon>
    </lineage>
</organism>
<dbReference type="PANTHER" id="PTHR24198:SF165">
    <property type="entry name" value="ANKYRIN REPEAT-CONTAINING PROTEIN-RELATED"/>
    <property type="match status" value="1"/>
</dbReference>